<dbReference type="OrthoDB" id="9816277at2"/>
<dbReference type="Gene3D" id="1.10.10.2910">
    <property type="match status" value="1"/>
</dbReference>
<dbReference type="CDD" id="cd00093">
    <property type="entry name" value="HTH_XRE"/>
    <property type="match status" value="1"/>
</dbReference>
<evidence type="ECO:0000256" key="1">
    <source>
        <dbReference type="ARBA" id="ARBA00007227"/>
    </source>
</evidence>
<gene>
    <name evidence="3" type="ORF">CR203_18605</name>
</gene>
<dbReference type="InterPro" id="IPR010359">
    <property type="entry name" value="IrrE_HExxH"/>
</dbReference>
<comment type="similarity">
    <text evidence="1">Belongs to the short-chain fatty acyl-CoA assimilation regulator (ScfR) family.</text>
</comment>
<dbReference type="PROSITE" id="PS50943">
    <property type="entry name" value="HTH_CROC1"/>
    <property type="match status" value="1"/>
</dbReference>
<dbReference type="AlphaFoldDB" id="A0A3A9K888"/>
<feature type="domain" description="HTH cro/C1-type" evidence="2">
    <location>
        <begin position="7"/>
        <end position="61"/>
    </location>
</feature>
<comment type="caution">
    <text evidence="3">The sequence shown here is derived from an EMBL/GenBank/DDBJ whole genome shotgun (WGS) entry which is preliminary data.</text>
</comment>
<dbReference type="InterPro" id="IPR001387">
    <property type="entry name" value="Cro/C1-type_HTH"/>
</dbReference>
<dbReference type="Pfam" id="PF01381">
    <property type="entry name" value="HTH_3"/>
    <property type="match status" value="1"/>
</dbReference>
<evidence type="ECO:0000313" key="4">
    <source>
        <dbReference type="Proteomes" id="UP000281498"/>
    </source>
</evidence>
<sequence length="394" mass="46331">MFVGNNLTNIRILHGYTRKQLADLLQVTEQSVWQYENGYTSPKMEILNELKRIFSVKSKYFYSVDFLELNGLDNIDQNFIAYRATTINSVQKTQTEAKHVGFISAFLKIIEKKLHYPINEIKLLREKTIEIINDDRQDRKLNIEQAANYAREFLDLNNNGNGNLLFMLEKKGAIVLEKAIGEKIDAYSVWTSEEKPFIILGNLKKSAVRRNFDLAHELGHLLLHYKVEFSSLDKKSHREYEMEANLFAGIFLLPEEEFTRDFLSLTKISNPNSYLDLKRKWVVSIQALAHRAHSLRLLDYQQYRYFHMMINKQGYKVTEPLDEEIKIMKPGKVRSILQLLFEKNYISLDYLLNTIMVDTEFLTKILGIEKAFFDKYQKNTAMQYDITDLNLKYK</sequence>
<dbReference type="SMART" id="SM00530">
    <property type="entry name" value="HTH_XRE"/>
    <property type="match status" value="1"/>
</dbReference>
<dbReference type="Pfam" id="PF06114">
    <property type="entry name" value="Peptidase_M78"/>
    <property type="match status" value="1"/>
</dbReference>
<evidence type="ECO:0000259" key="2">
    <source>
        <dbReference type="PROSITE" id="PS50943"/>
    </source>
</evidence>
<dbReference type="GO" id="GO:0003677">
    <property type="term" value="F:DNA binding"/>
    <property type="evidence" value="ECO:0007669"/>
    <property type="project" value="InterPro"/>
</dbReference>
<keyword evidence="4" id="KW-1185">Reference proteome</keyword>
<reference evidence="3 4" key="1">
    <citation type="submission" date="2017-10" db="EMBL/GenBank/DDBJ databases">
        <title>Bacillus sp. nov., a halophilic bacterium isolated from a Keqin Lake.</title>
        <authorList>
            <person name="Wang H."/>
        </authorList>
    </citation>
    <scope>NUCLEOTIDE SEQUENCE [LARGE SCALE GENOMIC DNA]</scope>
    <source>
        <strain evidence="3 4">KCTC 13187</strain>
    </source>
</reference>
<dbReference type="InterPro" id="IPR010982">
    <property type="entry name" value="Lambda_DNA-bd_dom_sf"/>
</dbReference>
<dbReference type="Proteomes" id="UP000281498">
    <property type="component" value="Unassembled WGS sequence"/>
</dbReference>
<protein>
    <submittedName>
        <fullName evidence="3">Transcriptional regulator</fullName>
    </submittedName>
</protein>
<organism evidence="3 4">
    <name type="scientific">Salipaludibacillus neizhouensis</name>
    <dbReference type="NCBI Taxonomy" id="885475"/>
    <lineage>
        <taxon>Bacteria</taxon>
        <taxon>Bacillati</taxon>
        <taxon>Bacillota</taxon>
        <taxon>Bacilli</taxon>
        <taxon>Bacillales</taxon>
        <taxon>Bacillaceae</taxon>
    </lineage>
</organism>
<dbReference type="SUPFAM" id="SSF47413">
    <property type="entry name" value="lambda repressor-like DNA-binding domains"/>
    <property type="match status" value="1"/>
</dbReference>
<dbReference type="PANTHER" id="PTHR43236:SF1">
    <property type="entry name" value="BLL7220 PROTEIN"/>
    <property type="match status" value="1"/>
</dbReference>
<dbReference type="RefSeq" id="WP_110937874.1">
    <property type="nucleotide sequence ID" value="NZ_KZ614147.1"/>
</dbReference>
<name>A0A3A9K888_9BACI</name>
<dbReference type="EMBL" id="PDOE01000011">
    <property type="protein sequence ID" value="RKL65863.1"/>
    <property type="molecule type" value="Genomic_DNA"/>
</dbReference>
<dbReference type="InterPro" id="IPR052345">
    <property type="entry name" value="Rad_response_metalloprotease"/>
</dbReference>
<dbReference type="Gene3D" id="1.10.260.40">
    <property type="entry name" value="lambda repressor-like DNA-binding domains"/>
    <property type="match status" value="1"/>
</dbReference>
<evidence type="ECO:0000313" key="3">
    <source>
        <dbReference type="EMBL" id="RKL65863.1"/>
    </source>
</evidence>
<proteinExistence type="inferred from homology"/>
<accession>A0A3A9K888</accession>
<dbReference type="PANTHER" id="PTHR43236">
    <property type="entry name" value="ANTITOXIN HIGA1"/>
    <property type="match status" value="1"/>
</dbReference>